<dbReference type="PROSITE" id="PS00211">
    <property type="entry name" value="ABC_TRANSPORTER_1"/>
    <property type="match status" value="1"/>
</dbReference>
<dbReference type="PROSITE" id="PS50893">
    <property type="entry name" value="ABC_TRANSPORTER_2"/>
    <property type="match status" value="1"/>
</dbReference>
<accession>A0ABU0ZUV9</accession>
<comment type="similarity">
    <text evidence="1">Belongs to the ABC transporter superfamily.</text>
</comment>
<dbReference type="InterPro" id="IPR003593">
    <property type="entry name" value="AAA+_ATPase"/>
</dbReference>
<evidence type="ECO:0000256" key="4">
    <source>
        <dbReference type="ARBA" id="ARBA00022840"/>
    </source>
</evidence>
<evidence type="ECO:0000313" key="8">
    <source>
        <dbReference type="Proteomes" id="UP001230908"/>
    </source>
</evidence>
<keyword evidence="3" id="KW-0547">Nucleotide-binding</keyword>
<keyword evidence="5" id="KW-0029">Amino-acid transport</keyword>
<proteinExistence type="inferred from homology"/>
<sequence length="262" mass="28208">MAGRSTDDDGLTVTDLVVEYSGARALDGISLRVAPGQRVALMGPNGAGKSTTIRALSRVLDLYRGRAVSGTIRFDGRNVGAMSPQEVVRAGIAHVPEGRKIFSELTVRENLKVAVPRAARGSAGDRIEQALSLFPALRGRLDMQGGWLSGGEQQMLAICRALMTGPRVLMIDELSLGLAPKVVYWIVEQLEVLRRDTHVGVLLVEQNARLALKFSDYAYVLENGRIAYSGDSDALLHDPEVESRYLGGGQAVPADARRTEVG</sequence>
<comment type="caution">
    <text evidence="7">The sequence shown here is derived from an EMBL/GenBank/DDBJ whole genome shotgun (WGS) entry which is preliminary data.</text>
</comment>
<dbReference type="InterPro" id="IPR027417">
    <property type="entry name" value="P-loop_NTPase"/>
</dbReference>
<keyword evidence="2" id="KW-0813">Transport</keyword>
<dbReference type="EMBL" id="JAVHUY010000063">
    <property type="protein sequence ID" value="MDQ7910831.1"/>
    <property type="molecule type" value="Genomic_DNA"/>
</dbReference>
<dbReference type="RefSeq" id="WP_308718073.1">
    <property type="nucleotide sequence ID" value="NZ_JAVHUY010000063.1"/>
</dbReference>
<evidence type="ECO:0000313" key="7">
    <source>
        <dbReference type="EMBL" id="MDQ7910831.1"/>
    </source>
</evidence>
<evidence type="ECO:0000256" key="1">
    <source>
        <dbReference type="ARBA" id="ARBA00005417"/>
    </source>
</evidence>
<dbReference type="Proteomes" id="UP001230908">
    <property type="component" value="Unassembled WGS sequence"/>
</dbReference>
<evidence type="ECO:0000259" key="6">
    <source>
        <dbReference type="PROSITE" id="PS50893"/>
    </source>
</evidence>
<dbReference type="Pfam" id="PF00005">
    <property type="entry name" value="ABC_tran"/>
    <property type="match status" value="1"/>
</dbReference>
<feature type="domain" description="ABC transporter" evidence="6">
    <location>
        <begin position="11"/>
        <end position="248"/>
    </location>
</feature>
<dbReference type="InterPro" id="IPR052156">
    <property type="entry name" value="BCAA_Transport_ATP-bd_LivF"/>
</dbReference>
<dbReference type="SMART" id="SM00382">
    <property type="entry name" value="AAA"/>
    <property type="match status" value="1"/>
</dbReference>
<dbReference type="GO" id="GO:0005524">
    <property type="term" value="F:ATP binding"/>
    <property type="evidence" value="ECO:0007669"/>
    <property type="project" value="UniProtKB-KW"/>
</dbReference>
<dbReference type="PANTHER" id="PTHR43820:SF4">
    <property type="entry name" value="HIGH-AFFINITY BRANCHED-CHAIN AMINO ACID TRANSPORT ATP-BINDING PROTEIN LIVF"/>
    <property type="match status" value="1"/>
</dbReference>
<name>A0ABU0ZUV9_9ACTN</name>
<dbReference type="InterPro" id="IPR017871">
    <property type="entry name" value="ABC_transporter-like_CS"/>
</dbReference>
<dbReference type="SUPFAM" id="SSF52540">
    <property type="entry name" value="P-loop containing nucleoside triphosphate hydrolases"/>
    <property type="match status" value="1"/>
</dbReference>
<dbReference type="InterPro" id="IPR003439">
    <property type="entry name" value="ABC_transporter-like_ATP-bd"/>
</dbReference>
<organism evidence="7 8">
    <name type="scientific">Phytohabitans maris</name>
    <dbReference type="NCBI Taxonomy" id="3071409"/>
    <lineage>
        <taxon>Bacteria</taxon>
        <taxon>Bacillati</taxon>
        <taxon>Actinomycetota</taxon>
        <taxon>Actinomycetes</taxon>
        <taxon>Micromonosporales</taxon>
        <taxon>Micromonosporaceae</taxon>
    </lineage>
</organism>
<dbReference type="Gene3D" id="3.40.50.300">
    <property type="entry name" value="P-loop containing nucleotide triphosphate hydrolases"/>
    <property type="match status" value="1"/>
</dbReference>
<evidence type="ECO:0000256" key="5">
    <source>
        <dbReference type="ARBA" id="ARBA00022970"/>
    </source>
</evidence>
<protein>
    <submittedName>
        <fullName evidence="7">ABC transporter ATP-binding protein</fullName>
    </submittedName>
</protein>
<evidence type="ECO:0000256" key="3">
    <source>
        <dbReference type="ARBA" id="ARBA00022741"/>
    </source>
</evidence>
<reference evidence="7 8" key="1">
    <citation type="submission" date="2023-08" db="EMBL/GenBank/DDBJ databases">
        <title>Phytohabitans sansha sp. nov., isolated from marine sediment.</title>
        <authorList>
            <person name="Zhao Y."/>
            <person name="Yi K."/>
        </authorList>
    </citation>
    <scope>NUCLEOTIDE SEQUENCE [LARGE SCALE GENOMIC DNA]</scope>
    <source>
        <strain evidence="7 8">ZYX-F-186</strain>
    </source>
</reference>
<dbReference type="PANTHER" id="PTHR43820">
    <property type="entry name" value="HIGH-AFFINITY BRANCHED-CHAIN AMINO ACID TRANSPORT ATP-BINDING PROTEIN LIVF"/>
    <property type="match status" value="1"/>
</dbReference>
<keyword evidence="8" id="KW-1185">Reference proteome</keyword>
<evidence type="ECO:0000256" key="2">
    <source>
        <dbReference type="ARBA" id="ARBA00022448"/>
    </source>
</evidence>
<keyword evidence="4 7" id="KW-0067">ATP-binding</keyword>
<dbReference type="CDD" id="cd03224">
    <property type="entry name" value="ABC_TM1139_LivF_branched"/>
    <property type="match status" value="1"/>
</dbReference>
<gene>
    <name evidence="7" type="ORF">RB614_40700</name>
</gene>